<feature type="transmembrane region" description="Helical" evidence="2">
    <location>
        <begin position="227"/>
        <end position="255"/>
    </location>
</feature>
<comment type="caution">
    <text evidence="4">The sequence shown here is derived from an EMBL/GenBank/DDBJ whole genome shotgun (WGS) entry which is preliminary data.</text>
</comment>
<feature type="transmembrane region" description="Helical" evidence="2">
    <location>
        <begin position="301"/>
        <end position="320"/>
    </location>
</feature>
<name>A0AAW7Y1Y9_9RHOB</name>
<dbReference type="GO" id="GO:0005886">
    <property type="term" value="C:plasma membrane"/>
    <property type="evidence" value="ECO:0007669"/>
    <property type="project" value="UniProtKB-SubCell"/>
</dbReference>
<keyword evidence="1" id="KW-0997">Cell inner membrane</keyword>
<feature type="domain" description="TRAP C4-dicarboxylate transport system permease DctM subunit" evidence="3">
    <location>
        <begin position="142"/>
        <end position="545"/>
    </location>
</feature>
<feature type="transmembrane region" description="Helical" evidence="2">
    <location>
        <begin position="493"/>
        <end position="516"/>
    </location>
</feature>
<feature type="transmembrane region" description="Helical" evidence="2">
    <location>
        <begin position="74"/>
        <end position="92"/>
    </location>
</feature>
<organism evidence="4 5">
    <name type="scientific">Celeribacter halophilus</name>
    <dbReference type="NCBI Taxonomy" id="576117"/>
    <lineage>
        <taxon>Bacteria</taxon>
        <taxon>Pseudomonadati</taxon>
        <taxon>Pseudomonadota</taxon>
        <taxon>Alphaproteobacteria</taxon>
        <taxon>Rhodobacterales</taxon>
        <taxon>Roseobacteraceae</taxon>
        <taxon>Celeribacter</taxon>
    </lineage>
</organism>
<proteinExistence type="predicted"/>
<evidence type="ECO:0000256" key="1">
    <source>
        <dbReference type="RuleBase" id="RU369079"/>
    </source>
</evidence>
<dbReference type="InterPro" id="IPR011853">
    <property type="entry name" value="TRAP_DctM-Dct_fused"/>
</dbReference>
<feature type="transmembrane region" description="Helical" evidence="2">
    <location>
        <begin position="528"/>
        <end position="545"/>
    </location>
</feature>
<evidence type="ECO:0000313" key="5">
    <source>
        <dbReference type="Proteomes" id="UP001169823"/>
    </source>
</evidence>
<reference evidence="4" key="1">
    <citation type="submission" date="2023-07" db="EMBL/GenBank/DDBJ databases">
        <title>Genome content predicts the carbon catabolic preferences of heterotrophic bacteria.</title>
        <authorList>
            <person name="Gralka M."/>
        </authorList>
    </citation>
    <scope>NUCLEOTIDE SEQUENCE</scope>
    <source>
        <strain evidence="4">I2M02</strain>
    </source>
</reference>
<dbReference type="RefSeq" id="WP_303495217.1">
    <property type="nucleotide sequence ID" value="NZ_JAUOPJ010000033.1"/>
</dbReference>
<keyword evidence="1" id="KW-1003">Cell membrane</keyword>
<gene>
    <name evidence="4" type="ORF">Q4494_18375</name>
</gene>
<evidence type="ECO:0000256" key="2">
    <source>
        <dbReference type="SAM" id="Phobius"/>
    </source>
</evidence>
<comment type="function">
    <text evidence="1">Part of the tripartite ATP-independent periplasmic (TRAP) transport system.</text>
</comment>
<dbReference type="PANTHER" id="PTHR43849:SF2">
    <property type="entry name" value="BLL3936 PROTEIN"/>
    <property type="match status" value="1"/>
</dbReference>
<sequence length="633" mass="67189">MFQPNSIRNETAKLWQLVYSPTAVIALAWVCFQILFYFEPGIDSLIRRSGHVGFAVALGMSLWADSIENRLFRAALRCASLVSLAPAVFMFMDIERVSSRMTMLDPVLTMDVAMALLAIISLIIVGYRVLGRGITLVAVAFIAYQFGGEYFSGLLRHRETDFLFFLENQYLTLEGVYGVPTGISADVVFYFILFAAVFDTFGGGRMIMDLALSLTGRRKGGPAKCAILSSGLMGSVSGSAVANVMSTGIFTIPLMQRVGYKPRFAAAVESVASTGGQIMPPVMGAGAFIMADFLRIPYSQIVLVAILPAVLFFGALYLVVHLEAGRTNMARLDDNEVPKLSQALMERGHMLIPLLWLAVLVVSGFGVADATMQAVALTILIGSCRASTRAAPSQVVTALIETAKRAVSVALPCALASIIVSVIAFSGLGTKFTSILIDFAGGSFIIMLVAAMVGSVVLGAGMPTTSAYIMSAVLIAPAIVALGANALSAHLFIYYFAILSMVTPPVALAAYAAATIAKTDPNSTGVKAIWIAAPIFLIPFTFFAHDGILLNGSTVEIVADFIFSLAMIFATAVFVIGWCGKPLSPALRASYAVLAIGVGFSPIFVISAIGLGLIVMLTFVLKRQSAQRGTVSR</sequence>
<feature type="transmembrane region" description="Helical" evidence="2">
    <location>
        <begin position="175"/>
        <end position="198"/>
    </location>
</feature>
<dbReference type="Proteomes" id="UP001169823">
    <property type="component" value="Unassembled WGS sequence"/>
</dbReference>
<feature type="transmembrane region" description="Helical" evidence="2">
    <location>
        <begin position="467"/>
        <end position="487"/>
    </location>
</feature>
<feature type="transmembrane region" description="Helical" evidence="2">
    <location>
        <begin position="354"/>
        <end position="381"/>
    </location>
</feature>
<feature type="transmembrane region" description="Helical" evidence="2">
    <location>
        <begin position="112"/>
        <end position="130"/>
    </location>
</feature>
<feature type="transmembrane region" description="Helical" evidence="2">
    <location>
        <begin position="17"/>
        <end position="38"/>
    </location>
</feature>
<feature type="transmembrane region" description="Helical" evidence="2">
    <location>
        <begin position="557"/>
        <end position="579"/>
    </location>
</feature>
<feature type="transmembrane region" description="Helical" evidence="2">
    <location>
        <begin position="137"/>
        <end position="155"/>
    </location>
</feature>
<dbReference type="InterPro" id="IPR010656">
    <property type="entry name" value="DctM"/>
</dbReference>
<dbReference type="AlphaFoldDB" id="A0AAW7Y1Y9"/>
<keyword evidence="2" id="KW-0472">Membrane</keyword>
<feature type="transmembrane region" description="Helical" evidence="2">
    <location>
        <begin position="409"/>
        <end position="429"/>
    </location>
</feature>
<feature type="transmembrane region" description="Helical" evidence="2">
    <location>
        <begin position="435"/>
        <end position="460"/>
    </location>
</feature>
<dbReference type="PANTHER" id="PTHR43849">
    <property type="entry name" value="BLL3936 PROTEIN"/>
    <property type="match status" value="1"/>
</dbReference>
<dbReference type="Pfam" id="PF06808">
    <property type="entry name" value="DctM"/>
    <property type="match status" value="1"/>
</dbReference>
<dbReference type="NCBIfam" id="TIGR02123">
    <property type="entry name" value="TRAP_fused"/>
    <property type="match status" value="1"/>
</dbReference>
<evidence type="ECO:0000259" key="3">
    <source>
        <dbReference type="Pfam" id="PF06808"/>
    </source>
</evidence>
<accession>A0AAW7Y1Y9</accession>
<keyword evidence="2" id="KW-0812">Transmembrane</keyword>
<feature type="transmembrane region" description="Helical" evidence="2">
    <location>
        <begin position="591"/>
        <end position="621"/>
    </location>
</feature>
<protein>
    <submittedName>
        <fullName evidence="4">TRAP transporter fused permease subunit</fullName>
    </submittedName>
</protein>
<comment type="subcellular location">
    <subcellularLocation>
        <location evidence="1">Cell inner membrane</location>
        <topology evidence="1">Multi-pass membrane protein</topology>
    </subcellularLocation>
</comment>
<dbReference type="EMBL" id="JAUOPJ010000033">
    <property type="protein sequence ID" value="MDO6459039.1"/>
    <property type="molecule type" value="Genomic_DNA"/>
</dbReference>
<keyword evidence="1" id="KW-0813">Transport</keyword>
<keyword evidence="2" id="KW-1133">Transmembrane helix</keyword>
<evidence type="ECO:0000313" key="4">
    <source>
        <dbReference type="EMBL" id="MDO6459039.1"/>
    </source>
</evidence>
<dbReference type="GO" id="GO:0022857">
    <property type="term" value="F:transmembrane transporter activity"/>
    <property type="evidence" value="ECO:0007669"/>
    <property type="project" value="UniProtKB-UniRule"/>
</dbReference>